<keyword evidence="2" id="KW-0812">Transmembrane</keyword>
<evidence type="ECO:0000256" key="1">
    <source>
        <dbReference type="SAM" id="MobiDB-lite"/>
    </source>
</evidence>
<proteinExistence type="predicted"/>
<comment type="caution">
    <text evidence="3">The sequence shown here is derived from an EMBL/GenBank/DDBJ whole genome shotgun (WGS) entry which is preliminary data.</text>
</comment>
<keyword evidence="2" id="KW-0472">Membrane</keyword>
<organism evidence="3 4">
    <name type="scientific">Marine Group I thaumarchaeote</name>
    <dbReference type="NCBI Taxonomy" id="2511932"/>
    <lineage>
        <taxon>Archaea</taxon>
        <taxon>Nitrososphaerota</taxon>
        <taxon>Marine Group I</taxon>
    </lineage>
</organism>
<dbReference type="EMBL" id="JACATH010000015">
    <property type="protein sequence ID" value="NWJ57794.1"/>
    <property type="molecule type" value="Genomic_DNA"/>
</dbReference>
<evidence type="ECO:0000313" key="4">
    <source>
        <dbReference type="Proteomes" id="UP000575480"/>
    </source>
</evidence>
<dbReference type="AlphaFoldDB" id="A0A7K4MX26"/>
<protein>
    <submittedName>
        <fullName evidence="3">Uncharacterized protein</fullName>
    </submittedName>
</protein>
<feature type="region of interest" description="Disordered" evidence="1">
    <location>
        <begin position="128"/>
        <end position="150"/>
    </location>
</feature>
<accession>A0A7K4MX26</accession>
<name>A0A7K4MX26_9ARCH</name>
<dbReference type="Proteomes" id="UP000575480">
    <property type="component" value="Unassembled WGS sequence"/>
</dbReference>
<sequence length="150" mass="17085">MAKIQIHKPKIQIPKNIKNIKKTRQNDGKVNTAVEMINASEEALWGKNPVEALKFERIESRKRMNWLARFSLSLIVLGTFLILIYLLFFSDLKDGHRDLINILVGAYVGVLAKTTDYWFKDKDDAEDKESQQLHDANGGNNKVEGEVTNG</sequence>
<evidence type="ECO:0000256" key="2">
    <source>
        <dbReference type="SAM" id="Phobius"/>
    </source>
</evidence>
<feature type="transmembrane region" description="Helical" evidence="2">
    <location>
        <begin position="66"/>
        <end position="88"/>
    </location>
</feature>
<reference evidence="3 4" key="1">
    <citation type="journal article" date="2019" name="Environ. Microbiol.">
        <title>Genomics insights into ecotype formation of ammonia-oxidizing archaea in the deep ocean.</title>
        <authorList>
            <person name="Wang Y."/>
            <person name="Huang J.M."/>
            <person name="Cui G.J."/>
            <person name="Nunoura T."/>
            <person name="Takaki Y."/>
            <person name="Li W.L."/>
            <person name="Li J."/>
            <person name="Gao Z.M."/>
            <person name="Takai K."/>
            <person name="Zhang A.Q."/>
            <person name="Stepanauskas R."/>
        </authorList>
    </citation>
    <scope>NUCLEOTIDE SEQUENCE [LARGE SCALE GENOMIC DNA]</scope>
    <source>
        <strain evidence="3 4">L15a</strain>
    </source>
</reference>
<keyword evidence="2" id="KW-1133">Transmembrane helix</keyword>
<gene>
    <name evidence="3" type="ORF">HX858_08655</name>
</gene>
<evidence type="ECO:0000313" key="3">
    <source>
        <dbReference type="EMBL" id="NWJ57794.1"/>
    </source>
</evidence>